<dbReference type="EMBL" id="JAUSTY010000016">
    <property type="protein sequence ID" value="MDQ0167494.1"/>
    <property type="molecule type" value="Genomic_DNA"/>
</dbReference>
<name>A0ABT9W344_9BACI</name>
<comment type="caution">
    <text evidence="1">The sequence shown here is derived from an EMBL/GenBank/DDBJ whole genome shotgun (WGS) entry which is preliminary data.</text>
</comment>
<evidence type="ECO:0000313" key="2">
    <source>
        <dbReference type="Proteomes" id="UP001235840"/>
    </source>
</evidence>
<reference evidence="1 2" key="1">
    <citation type="submission" date="2023-07" db="EMBL/GenBank/DDBJ databases">
        <title>Genomic Encyclopedia of Type Strains, Phase IV (KMG-IV): sequencing the most valuable type-strain genomes for metagenomic binning, comparative biology and taxonomic classification.</title>
        <authorList>
            <person name="Goeker M."/>
        </authorList>
    </citation>
    <scope>NUCLEOTIDE SEQUENCE [LARGE SCALE GENOMIC DNA]</scope>
    <source>
        <strain evidence="1 2">DSM 12751</strain>
    </source>
</reference>
<dbReference type="Proteomes" id="UP001235840">
    <property type="component" value="Unassembled WGS sequence"/>
</dbReference>
<protein>
    <submittedName>
        <fullName evidence="1">Uncharacterized protein</fullName>
    </submittedName>
</protein>
<gene>
    <name evidence="1" type="ORF">J2S11_003419</name>
</gene>
<sequence length="34" mass="3576">MIDGVLPAGITTKEGEVHYGIYNIALQPCGTSIN</sequence>
<evidence type="ECO:0000313" key="1">
    <source>
        <dbReference type="EMBL" id="MDQ0167494.1"/>
    </source>
</evidence>
<keyword evidence="2" id="KW-1185">Reference proteome</keyword>
<accession>A0ABT9W344</accession>
<organism evidence="1 2">
    <name type="scientific">Caldalkalibacillus horti</name>
    <dbReference type="NCBI Taxonomy" id="77523"/>
    <lineage>
        <taxon>Bacteria</taxon>
        <taxon>Bacillati</taxon>
        <taxon>Bacillota</taxon>
        <taxon>Bacilli</taxon>
        <taxon>Bacillales</taxon>
        <taxon>Bacillaceae</taxon>
        <taxon>Caldalkalibacillus</taxon>
    </lineage>
</organism>
<proteinExistence type="predicted"/>